<evidence type="ECO:0000256" key="5">
    <source>
        <dbReference type="ARBA" id="ARBA00022723"/>
    </source>
</evidence>
<comment type="cofactor">
    <cofactor evidence="1">
        <name>Mn(2+)</name>
        <dbReference type="ChEBI" id="CHEBI:29035"/>
    </cofactor>
</comment>
<gene>
    <name evidence="13" type="ORF">PACLA_8A052306</name>
</gene>
<keyword evidence="4" id="KW-0963">Cytoplasm</keyword>
<name>A0A6S7JUF4_PARCT</name>
<dbReference type="PANTHER" id="PTHR23114:SF17">
    <property type="entry name" value="M7GPPPN-MRNA HYDROLASE"/>
    <property type="match status" value="1"/>
</dbReference>
<dbReference type="Gene3D" id="3.90.79.10">
    <property type="entry name" value="Nucleoside Triphosphate Pyrophosphohydrolase"/>
    <property type="match status" value="1"/>
</dbReference>
<evidence type="ECO:0000256" key="6">
    <source>
        <dbReference type="ARBA" id="ARBA00022801"/>
    </source>
</evidence>
<evidence type="ECO:0000256" key="7">
    <source>
        <dbReference type="ARBA" id="ARBA00022884"/>
    </source>
</evidence>
<dbReference type="PROSITE" id="PS51462">
    <property type="entry name" value="NUDIX"/>
    <property type="match status" value="1"/>
</dbReference>
<evidence type="ECO:0000256" key="2">
    <source>
        <dbReference type="ARBA" id="ARBA00004496"/>
    </source>
</evidence>
<feature type="domain" description="Nudix hydrolase" evidence="12">
    <location>
        <begin position="9"/>
        <end position="136"/>
    </location>
</feature>
<evidence type="ECO:0000313" key="14">
    <source>
        <dbReference type="Proteomes" id="UP001152795"/>
    </source>
</evidence>
<evidence type="ECO:0000313" key="13">
    <source>
        <dbReference type="EMBL" id="CAB4034718.1"/>
    </source>
</evidence>
<keyword evidence="14" id="KW-1185">Reference proteome</keyword>
<dbReference type="AlphaFoldDB" id="A0A6S7JUF4"/>
<comment type="subcellular location">
    <subcellularLocation>
        <location evidence="2">Cytoplasm</location>
    </subcellularLocation>
</comment>
<keyword evidence="7" id="KW-0694">RNA-binding</keyword>
<dbReference type="GO" id="GO:0000184">
    <property type="term" value="P:nuclear-transcribed mRNA catabolic process, nonsense-mediated decay"/>
    <property type="evidence" value="ECO:0007669"/>
    <property type="project" value="InterPro"/>
</dbReference>
<sequence length="361" mass="41820">MSNWKKYKFSVPVYGAILLNSELDKCILVQAFTHKSSWGFPRGKLNKDESPLECSIREVLEETGFDIRKYANENDYLENSLHDHLVRLYIVPKVPVDTEFKTRTRGEIKDIQWFNVKDLPTHKKDARMKESTGLSANNFFMVLPFVKDLKKWIGEKRNLASLEQQKVYSQPQNQLQRMLQSEDACLNMEQARVEHEKRKHEAQKRFLNQMDFYHPLRTQDNLKTRKAVFGNSARKQAKHPSEHDQKSANTAKSFKILQRTETDGRPDPARRYSPVNARRSSPSSMTPSGNQESYPNTTRSLSPSSNSAFTRVSRVNNTRRARPKNKQQAKSPTTSIDMTFTAPAWTNFKFDKGKILEAFRA</sequence>
<comment type="similarity">
    <text evidence="3">Belongs to the Nudix hydrolase family. DCP2 subfamily.</text>
</comment>
<dbReference type="GO" id="GO:0140933">
    <property type="term" value="F:5'-(N(7)-methylguanosine 5'-triphospho)-[mRNA] hydrolase activity"/>
    <property type="evidence" value="ECO:0007669"/>
    <property type="project" value="UniProtKB-EC"/>
</dbReference>
<feature type="compositionally biased region" description="Basic and acidic residues" evidence="11">
    <location>
        <begin position="258"/>
        <end position="270"/>
    </location>
</feature>
<keyword evidence="8" id="KW-0464">Manganese</keyword>
<reference evidence="13" key="1">
    <citation type="submission" date="2020-04" db="EMBL/GenBank/DDBJ databases">
        <authorList>
            <person name="Alioto T."/>
            <person name="Alioto T."/>
            <person name="Gomez Garrido J."/>
        </authorList>
    </citation>
    <scope>NUCLEOTIDE SEQUENCE</scope>
    <source>
        <strain evidence="13">A484AB</strain>
    </source>
</reference>
<dbReference type="Proteomes" id="UP001152795">
    <property type="component" value="Unassembled WGS sequence"/>
</dbReference>
<accession>A0A6S7JUF4</accession>
<dbReference type="OrthoDB" id="5958584at2759"/>
<dbReference type="GO" id="GO:0000290">
    <property type="term" value="P:deadenylation-dependent decapping of nuclear-transcribed mRNA"/>
    <property type="evidence" value="ECO:0007669"/>
    <property type="project" value="InterPro"/>
</dbReference>
<evidence type="ECO:0000256" key="1">
    <source>
        <dbReference type="ARBA" id="ARBA00001936"/>
    </source>
</evidence>
<dbReference type="CDD" id="cd03672">
    <property type="entry name" value="NUDIX_Dcp2p_Nudt20"/>
    <property type="match status" value="1"/>
</dbReference>
<protein>
    <recommendedName>
        <fullName evidence="10">mRNA-decapping enzyme 2</fullName>
    </recommendedName>
</protein>
<keyword evidence="6 13" id="KW-0378">Hydrolase</keyword>
<dbReference type="FunFam" id="3.90.79.10:FF:000003">
    <property type="entry name" value="M7GpppN-mRNA hydrolase isoform 2"/>
    <property type="match status" value="1"/>
</dbReference>
<dbReference type="EMBL" id="CACRXK020020360">
    <property type="protein sequence ID" value="CAB4034718.1"/>
    <property type="molecule type" value="Genomic_DNA"/>
</dbReference>
<evidence type="ECO:0000256" key="8">
    <source>
        <dbReference type="ARBA" id="ARBA00023211"/>
    </source>
</evidence>
<dbReference type="SUPFAM" id="SSF55811">
    <property type="entry name" value="Nudix"/>
    <property type="match status" value="1"/>
</dbReference>
<dbReference type="Pfam" id="PF00293">
    <property type="entry name" value="NUDIX"/>
    <property type="match status" value="1"/>
</dbReference>
<dbReference type="InterPro" id="IPR015797">
    <property type="entry name" value="NUDIX_hydrolase-like_dom_sf"/>
</dbReference>
<comment type="catalytic activity">
    <reaction evidence="9">
        <text>a 5'-end (N(7)-methyl 5'-triphosphoguanosine)-ribonucleoside in mRNA + H2O = N(7)-methyl-GDP + a 5'-end phospho-ribonucleoside in mRNA + 2 H(+)</text>
        <dbReference type="Rhea" id="RHEA:67484"/>
        <dbReference type="Rhea" id="RHEA-COMP:15692"/>
        <dbReference type="Rhea" id="RHEA-COMP:17167"/>
        <dbReference type="ChEBI" id="CHEBI:15377"/>
        <dbReference type="ChEBI" id="CHEBI:15378"/>
        <dbReference type="ChEBI" id="CHEBI:63714"/>
        <dbReference type="ChEBI" id="CHEBI:138282"/>
        <dbReference type="ChEBI" id="CHEBI:156461"/>
        <dbReference type="EC" id="3.6.1.62"/>
    </reaction>
    <physiologicalReaction direction="left-to-right" evidence="9">
        <dbReference type="Rhea" id="RHEA:67485"/>
    </physiologicalReaction>
</comment>
<keyword evidence="5" id="KW-0479">Metal-binding</keyword>
<comment type="caution">
    <text evidence="13">The sequence shown here is derived from an EMBL/GenBank/DDBJ whole genome shotgun (WGS) entry which is preliminary data.</text>
</comment>
<dbReference type="InterPro" id="IPR044099">
    <property type="entry name" value="Dcp2_NUDIX"/>
</dbReference>
<dbReference type="GO" id="GO:0046872">
    <property type="term" value="F:metal ion binding"/>
    <property type="evidence" value="ECO:0007669"/>
    <property type="project" value="UniProtKB-KW"/>
</dbReference>
<evidence type="ECO:0000259" key="12">
    <source>
        <dbReference type="PROSITE" id="PS51462"/>
    </source>
</evidence>
<evidence type="ECO:0000256" key="10">
    <source>
        <dbReference type="ARBA" id="ARBA00078183"/>
    </source>
</evidence>
<dbReference type="GO" id="GO:0000932">
    <property type="term" value="C:P-body"/>
    <property type="evidence" value="ECO:0007669"/>
    <property type="project" value="TreeGrafter"/>
</dbReference>
<dbReference type="InterPro" id="IPR000086">
    <property type="entry name" value="NUDIX_hydrolase_dom"/>
</dbReference>
<evidence type="ECO:0000256" key="4">
    <source>
        <dbReference type="ARBA" id="ARBA00022490"/>
    </source>
</evidence>
<evidence type="ECO:0000256" key="3">
    <source>
        <dbReference type="ARBA" id="ARBA00005279"/>
    </source>
</evidence>
<organism evidence="13 14">
    <name type="scientific">Paramuricea clavata</name>
    <name type="common">Red gorgonian</name>
    <name type="synonym">Violescent sea-whip</name>
    <dbReference type="NCBI Taxonomy" id="317549"/>
    <lineage>
        <taxon>Eukaryota</taxon>
        <taxon>Metazoa</taxon>
        <taxon>Cnidaria</taxon>
        <taxon>Anthozoa</taxon>
        <taxon>Octocorallia</taxon>
        <taxon>Malacalcyonacea</taxon>
        <taxon>Plexauridae</taxon>
        <taxon>Paramuricea</taxon>
    </lineage>
</organism>
<evidence type="ECO:0000256" key="9">
    <source>
        <dbReference type="ARBA" id="ARBA00047661"/>
    </source>
</evidence>
<feature type="compositionally biased region" description="Basic residues" evidence="11">
    <location>
        <begin position="317"/>
        <end position="327"/>
    </location>
</feature>
<evidence type="ECO:0000256" key="11">
    <source>
        <dbReference type="SAM" id="MobiDB-lite"/>
    </source>
</evidence>
<feature type="compositionally biased region" description="Polar residues" evidence="11">
    <location>
        <begin position="278"/>
        <end position="316"/>
    </location>
</feature>
<proteinExistence type="inferred from homology"/>
<feature type="region of interest" description="Disordered" evidence="11">
    <location>
        <begin position="232"/>
        <end position="336"/>
    </location>
</feature>
<dbReference type="PANTHER" id="PTHR23114">
    <property type="entry name" value="M7GPPPN-MRNA HYDROLASE"/>
    <property type="match status" value="1"/>
</dbReference>
<dbReference type="GO" id="GO:0003723">
    <property type="term" value="F:RNA binding"/>
    <property type="evidence" value="ECO:0007669"/>
    <property type="project" value="UniProtKB-KW"/>
</dbReference>